<dbReference type="AlphaFoldDB" id="A0A3B0VJS7"/>
<feature type="domain" description="Transposase IS200-like" evidence="1">
    <location>
        <begin position="8"/>
        <end position="123"/>
    </location>
</feature>
<dbReference type="NCBIfam" id="NF047646">
    <property type="entry name" value="REP_Tyr_transpos"/>
    <property type="match status" value="1"/>
</dbReference>
<dbReference type="Gene3D" id="3.30.70.1290">
    <property type="entry name" value="Transposase IS200-like"/>
    <property type="match status" value="1"/>
</dbReference>
<evidence type="ECO:0000259" key="1">
    <source>
        <dbReference type="SMART" id="SM01321"/>
    </source>
</evidence>
<evidence type="ECO:0000313" key="2">
    <source>
        <dbReference type="EMBL" id="VAW31914.1"/>
    </source>
</evidence>
<reference evidence="2" key="1">
    <citation type="submission" date="2018-06" db="EMBL/GenBank/DDBJ databases">
        <authorList>
            <person name="Zhirakovskaya E."/>
        </authorList>
    </citation>
    <scope>NUCLEOTIDE SEQUENCE</scope>
</reference>
<dbReference type="EMBL" id="UOEU01000303">
    <property type="protein sequence ID" value="VAW31914.1"/>
    <property type="molecule type" value="Genomic_DNA"/>
</dbReference>
<sequence length="192" mass="23019">MPRRNAFSKGSTFHIYNRGANRAPIFFSQENYLYCLRLIKKYAITYQITLIAYCLMPNHYHFLLRQDGDIPISKFINVLFNAYVQAINWQRSRSGTLFEGRFKHKLVDRDEYLIHLCRYIHANPVKAGLVTRLEDWPYSNYPEWIGERPGKLVDHDFVDAYFPERQNYTEFVLDYLRNVESLPKDIQQYLFD</sequence>
<organism evidence="2">
    <name type="scientific">hydrothermal vent metagenome</name>
    <dbReference type="NCBI Taxonomy" id="652676"/>
    <lineage>
        <taxon>unclassified sequences</taxon>
        <taxon>metagenomes</taxon>
        <taxon>ecological metagenomes</taxon>
    </lineage>
</organism>
<dbReference type="PANTHER" id="PTHR34322">
    <property type="entry name" value="TRANSPOSASE, Y1_TNP DOMAIN-CONTAINING"/>
    <property type="match status" value="1"/>
</dbReference>
<dbReference type="SUPFAM" id="SSF143422">
    <property type="entry name" value="Transposase IS200-like"/>
    <property type="match status" value="1"/>
</dbReference>
<protein>
    <recommendedName>
        <fullName evidence="1">Transposase IS200-like domain-containing protein</fullName>
    </recommendedName>
</protein>
<gene>
    <name evidence="2" type="ORF">MNBD_CHLOROFLEXI01-3643</name>
</gene>
<proteinExistence type="predicted"/>
<dbReference type="PANTHER" id="PTHR34322:SF2">
    <property type="entry name" value="TRANSPOSASE IS200-LIKE DOMAIN-CONTAINING PROTEIN"/>
    <property type="match status" value="1"/>
</dbReference>
<dbReference type="GO" id="GO:0004803">
    <property type="term" value="F:transposase activity"/>
    <property type="evidence" value="ECO:0007669"/>
    <property type="project" value="InterPro"/>
</dbReference>
<dbReference type="GO" id="GO:0003677">
    <property type="term" value="F:DNA binding"/>
    <property type="evidence" value="ECO:0007669"/>
    <property type="project" value="InterPro"/>
</dbReference>
<dbReference type="GO" id="GO:0006313">
    <property type="term" value="P:DNA transposition"/>
    <property type="evidence" value="ECO:0007669"/>
    <property type="project" value="InterPro"/>
</dbReference>
<dbReference type="InterPro" id="IPR002686">
    <property type="entry name" value="Transposase_17"/>
</dbReference>
<dbReference type="SMART" id="SM01321">
    <property type="entry name" value="Y1_Tnp"/>
    <property type="match status" value="1"/>
</dbReference>
<accession>A0A3B0VJS7</accession>
<name>A0A3B0VJS7_9ZZZZ</name>
<dbReference type="InterPro" id="IPR036515">
    <property type="entry name" value="Transposase_17_sf"/>
</dbReference>
<dbReference type="Pfam" id="PF01797">
    <property type="entry name" value="Y1_Tnp"/>
    <property type="match status" value="1"/>
</dbReference>